<reference evidence="4" key="1">
    <citation type="submission" date="2023-11" db="EMBL/GenBank/DDBJ databases">
        <title>Scrofimicrobium hongkongense sp. nov., isolated from a patient with peritonitis.</title>
        <authorList>
            <person name="Lao H.Y."/>
            <person name="Wong A.Y.P."/>
            <person name="Ng T.L."/>
            <person name="Wong R.Y.L."/>
            <person name="Yau M.C.Y."/>
            <person name="Lam J.Y.W."/>
            <person name="Siu G.K.H."/>
        </authorList>
    </citation>
    <scope>NUCLEOTIDE SEQUENCE</scope>
    <source>
        <strain evidence="4">R131</strain>
    </source>
</reference>
<organism evidence="4">
    <name type="scientific">Scrofimicrobium appendicitidis</name>
    <dbReference type="NCBI Taxonomy" id="3079930"/>
    <lineage>
        <taxon>Bacteria</taxon>
        <taxon>Bacillati</taxon>
        <taxon>Actinomycetota</taxon>
        <taxon>Actinomycetes</taxon>
        <taxon>Actinomycetales</taxon>
        <taxon>Actinomycetaceae</taxon>
        <taxon>Scrofimicrobium</taxon>
    </lineage>
</organism>
<dbReference type="PANTHER" id="PTHR40111">
    <property type="entry name" value="CEPHALOSPORIN-C DEACETYLASE"/>
    <property type="match status" value="1"/>
</dbReference>
<dbReference type="Pfam" id="PF05448">
    <property type="entry name" value="AXE1"/>
    <property type="match status" value="1"/>
</dbReference>
<evidence type="ECO:0000259" key="3">
    <source>
        <dbReference type="Pfam" id="PF05448"/>
    </source>
</evidence>
<dbReference type="InterPro" id="IPR008391">
    <property type="entry name" value="AXE1_dom"/>
</dbReference>
<protein>
    <submittedName>
        <fullName evidence="4">Acetylxylan esterase</fullName>
    </submittedName>
</protein>
<dbReference type="EMBL" id="CP138335">
    <property type="protein sequence ID" value="XBW07944.1"/>
    <property type="molecule type" value="Genomic_DNA"/>
</dbReference>
<dbReference type="SUPFAM" id="SSF53474">
    <property type="entry name" value="alpha/beta-Hydrolases"/>
    <property type="match status" value="1"/>
</dbReference>
<feature type="binding site" evidence="2">
    <location>
        <position position="92"/>
    </location>
    <ligand>
        <name>substrate</name>
    </ligand>
</feature>
<feature type="active site" description="Charge relay system" evidence="1">
    <location>
        <position position="300"/>
    </location>
</feature>
<feature type="active site" description="Charge relay system" evidence="1">
    <location>
        <position position="271"/>
    </location>
</feature>
<dbReference type="PANTHER" id="PTHR40111:SF1">
    <property type="entry name" value="CEPHALOSPORIN-C DEACETYLASE"/>
    <property type="match status" value="1"/>
</dbReference>
<dbReference type="Gene3D" id="3.40.50.1820">
    <property type="entry name" value="alpha/beta hydrolase"/>
    <property type="match status" value="1"/>
</dbReference>
<proteinExistence type="predicted"/>
<feature type="domain" description="Acetyl xylan esterase" evidence="3">
    <location>
        <begin position="1"/>
        <end position="316"/>
    </location>
</feature>
<dbReference type="RefSeq" id="WP_350258144.1">
    <property type="nucleotide sequence ID" value="NZ_CP138335.1"/>
</dbReference>
<evidence type="ECO:0000256" key="2">
    <source>
        <dbReference type="PIRSR" id="PIRSR639069-2"/>
    </source>
</evidence>
<gene>
    <name evidence="4" type="ORF">SAC06_09940</name>
</gene>
<name>A0AAU7V7H1_9ACTO</name>
<dbReference type="AlphaFoldDB" id="A0AAU7V7H1"/>
<dbReference type="GO" id="GO:0052689">
    <property type="term" value="F:carboxylic ester hydrolase activity"/>
    <property type="evidence" value="ECO:0007669"/>
    <property type="project" value="TreeGrafter"/>
</dbReference>
<accession>A0AAU7V7H1</accession>
<evidence type="ECO:0000256" key="1">
    <source>
        <dbReference type="PIRSR" id="PIRSR639069-1"/>
    </source>
</evidence>
<dbReference type="InterPro" id="IPR039069">
    <property type="entry name" value="CE7"/>
</dbReference>
<dbReference type="InterPro" id="IPR029058">
    <property type="entry name" value="AB_hydrolase_fold"/>
</dbReference>
<feature type="active site" description="Nucleophile" evidence="1">
    <location>
        <position position="185"/>
    </location>
</feature>
<sequence>MAFFDLPLSELETYRPAANEPADFDRFWSQTLAEHPFDSSTLTFTPAAPYLRSVAAYDVTFRGFGGQPIHAWYLQPVGGPEPWATVVDFPGYGGGRDLPGEHLEWVAAGYNYLRVDVRGQGGNWGSGGSTDDPGPAGRGHPGFMTRGIESPETYFYRRAFVDAHHAIEAAACLPGAGRIVAAGGSQGGALTIAATALNPRVWAALPDVPFLSCFPRAVGLTNAFPYQEIVEYLSVNRDRVEQTFATLAYFDTVNLGARATAPALFSVGLMDEVTPPSTVFAAKNSYGGPAEIKVYPFNGHEGGGGHQVRAQMEWLAERRG</sequence>
<dbReference type="GO" id="GO:0005976">
    <property type="term" value="P:polysaccharide metabolic process"/>
    <property type="evidence" value="ECO:0007669"/>
    <property type="project" value="TreeGrafter"/>
</dbReference>
<evidence type="ECO:0000313" key="4">
    <source>
        <dbReference type="EMBL" id="XBW07944.1"/>
    </source>
</evidence>
<dbReference type="KEGG" id="sapp:SAC06_09940"/>